<dbReference type="PANTHER" id="PTHR11069:SF23">
    <property type="entry name" value="LYSOSOMAL ACID GLUCOSYLCERAMIDASE"/>
    <property type="match status" value="1"/>
</dbReference>
<keyword evidence="3 4" id="KW-0378">Hydrolase</keyword>
<dbReference type="InterPro" id="IPR017853">
    <property type="entry name" value="GH"/>
</dbReference>
<dbReference type="Proteomes" id="UP000320386">
    <property type="component" value="Chromosome"/>
</dbReference>
<organism evidence="7 8">
    <name type="scientific">Mucisphaera calidilacus</name>
    <dbReference type="NCBI Taxonomy" id="2527982"/>
    <lineage>
        <taxon>Bacteria</taxon>
        <taxon>Pseudomonadati</taxon>
        <taxon>Planctomycetota</taxon>
        <taxon>Phycisphaerae</taxon>
        <taxon>Phycisphaerales</taxon>
        <taxon>Phycisphaeraceae</taxon>
        <taxon>Mucisphaera</taxon>
    </lineage>
</organism>
<gene>
    <name evidence="7" type="ORF">Pan265_03840</name>
</gene>
<dbReference type="SUPFAM" id="SSF51445">
    <property type="entry name" value="(Trans)glycosidases"/>
    <property type="match status" value="1"/>
</dbReference>
<dbReference type="EMBL" id="CP036280">
    <property type="protein sequence ID" value="QDU70556.1"/>
    <property type="molecule type" value="Genomic_DNA"/>
</dbReference>
<dbReference type="Gene3D" id="3.20.20.80">
    <property type="entry name" value="Glycosidases"/>
    <property type="match status" value="1"/>
</dbReference>
<dbReference type="PRINTS" id="PR00843">
    <property type="entry name" value="GLHYDRLASE30"/>
</dbReference>
<sequence>MTTWICTTPDKPWQDHSGSLANAADSDSNLQLTDTRDQTILGFGGCFNELGWEALSWLDPDQRDQIIRDLFDPEDGCRFSFCRVPIGASDYAVSWYSHNETEGDLDMNAFNIDRDHQYLIPYIKAAIAQQPDLRLFASPWSPPTWMKQPKAYNYGTLVWNEQNLKAYALYLLKFVQAYQQLGLDVRQVHVQNEPNSDQKFPSCLWKPEQFAEFIGDYLGPLFERENNPCEIWAGTIERPGYDTWPNRILSDAKAQRYVAGLGFQWAGKGAVQTTHLAWPDVPIIQTENECGDGQNTWDYARYVFSLIHHYMINGTCAYTYWNMVLPAGGRSTWGWLQNSMITVDPETRAVTYQPEFYVMKHLTRFIDNGATRRGLAGPLAGNALAFENPGGSTTLLIANPSDNPRTLAVDINGQSLSATLPAQSFNTIVA</sequence>
<dbReference type="Pfam" id="PF17189">
    <property type="entry name" value="Glyco_hydro_30C"/>
    <property type="match status" value="1"/>
</dbReference>
<dbReference type="AlphaFoldDB" id="A0A518BUB7"/>
<keyword evidence="2" id="KW-0732">Signal</keyword>
<reference evidence="7 8" key="1">
    <citation type="submission" date="2019-02" db="EMBL/GenBank/DDBJ databases">
        <title>Deep-cultivation of Planctomycetes and their phenomic and genomic characterization uncovers novel biology.</title>
        <authorList>
            <person name="Wiegand S."/>
            <person name="Jogler M."/>
            <person name="Boedeker C."/>
            <person name="Pinto D."/>
            <person name="Vollmers J."/>
            <person name="Rivas-Marin E."/>
            <person name="Kohn T."/>
            <person name="Peeters S.H."/>
            <person name="Heuer A."/>
            <person name="Rast P."/>
            <person name="Oberbeckmann S."/>
            <person name="Bunk B."/>
            <person name="Jeske O."/>
            <person name="Meyerdierks A."/>
            <person name="Storesund J.E."/>
            <person name="Kallscheuer N."/>
            <person name="Luecker S."/>
            <person name="Lage O.M."/>
            <person name="Pohl T."/>
            <person name="Merkel B.J."/>
            <person name="Hornburger P."/>
            <person name="Mueller R.-W."/>
            <person name="Bruemmer F."/>
            <person name="Labrenz M."/>
            <person name="Spormann A.M."/>
            <person name="Op den Camp H."/>
            <person name="Overmann J."/>
            <person name="Amann R."/>
            <person name="Jetten M.S.M."/>
            <person name="Mascher T."/>
            <person name="Medema M.H."/>
            <person name="Devos D.P."/>
            <person name="Kaster A.-K."/>
            <person name="Ovreas L."/>
            <person name="Rohde M."/>
            <person name="Galperin M.Y."/>
            <person name="Jogler C."/>
        </authorList>
    </citation>
    <scope>NUCLEOTIDE SEQUENCE [LARGE SCALE GENOMIC DNA]</scope>
    <source>
        <strain evidence="7 8">Pan265</strain>
    </source>
</reference>
<feature type="domain" description="Glycosyl hydrolase family 30 TIM-barrel" evidence="5">
    <location>
        <begin position="40"/>
        <end position="366"/>
    </location>
</feature>
<dbReference type="InterPro" id="IPR033452">
    <property type="entry name" value="GH30_C"/>
</dbReference>
<evidence type="ECO:0000313" key="7">
    <source>
        <dbReference type="EMBL" id="QDU70556.1"/>
    </source>
</evidence>
<dbReference type="GO" id="GO:0006680">
    <property type="term" value="P:glucosylceramide catabolic process"/>
    <property type="evidence" value="ECO:0007669"/>
    <property type="project" value="TreeGrafter"/>
</dbReference>
<evidence type="ECO:0000259" key="5">
    <source>
        <dbReference type="Pfam" id="PF02055"/>
    </source>
</evidence>
<keyword evidence="4" id="KW-0326">Glycosidase</keyword>
<dbReference type="Pfam" id="PF02055">
    <property type="entry name" value="Glyco_hydro_30"/>
    <property type="match status" value="1"/>
</dbReference>
<evidence type="ECO:0000256" key="4">
    <source>
        <dbReference type="RuleBase" id="RU361188"/>
    </source>
</evidence>
<dbReference type="OrthoDB" id="9806701at2"/>
<dbReference type="PANTHER" id="PTHR11069">
    <property type="entry name" value="GLUCOSYLCERAMIDASE"/>
    <property type="match status" value="1"/>
</dbReference>
<evidence type="ECO:0000256" key="2">
    <source>
        <dbReference type="ARBA" id="ARBA00022729"/>
    </source>
</evidence>
<dbReference type="RefSeq" id="WP_145444720.1">
    <property type="nucleotide sequence ID" value="NZ_CP036280.1"/>
</dbReference>
<evidence type="ECO:0000256" key="1">
    <source>
        <dbReference type="ARBA" id="ARBA00005382"/>
    </source>
</evidence>
<comment type="similarity">
    <text evidence="1 4">Belongs to the glycosyl hydrolase 30 family.</text>
</comment>
<name>A0A518BUB7_9BACT</name>
<feature type="domain" description="Glycosyl hydrolase family 30 beta sandwich" evidence="6">
    <location>
        <begin position="383"/>
        <end position="428"/>
    </location>
</feature>
<dbReference type="InterPro" id="IPR001139">
    <property type="entry name" value="Glyco_hydro_30"/>
</dbReference>
<keyword evidence="8" id="KW-1185">Reference proteome</keyword>
<dbReference type="GO" id="GO:0004348">
    <property type="term" value="F:glucosylceramidase activity"/>
    <property type="evidence" value="ECO:0007669"/>
    <property type="project" value="InterPro"/>
</dbReference>
<accession>A0A518BUB7</accession>
<evidence type="ECO:0000313" key="8">
    <source>
        <dbReference type="Proteomes" id="UP000320386"/>
    </source>
</evidence>
<dbReference type="InterPro" id="IPR033453">
    <property type="entry name" value="Glyco_hydro_30_TIM-barrel"/>
</dbReference>
<evidence type="ECO:0000259" key="6">
    <source>
        <dbReference type="Pfam" id="PF17189"/>
    </source>
</evidence>
<protein>
    <submittedName>
        <fullName evidence="7">O-Glycosyl hydrolase family 30</fullName>
    </submittedName>
</protein>
<evidence type="ECO:0000256" key="3">
    <source>
        <dbReference type="ARBA" id="ARBA00022801"/>
    </source>
</evidence>
<proteinExistence type="inferred from homology"/>
<dbReference type="GO" id="GO:0016020">
    <property type="term" value="C:membrane"/>
    <property type="evidence" value="ECO:0007669"/>
    <property type="project" value="GOC"/>
</dbReference>
<dbReference type="KEGG" id="mcad:Pan265_03840"/>